<dbReference type="InParanoid" id="A0A6I8W266"/>
<dbReference type="AlphaFoldDB" id="A0A6I8W266"/>
<keyword evidence="1" id="KW-0732">Signal</keyword>
<dbReference type="PANTHER" id="PTHR20898">
    <property type="entry name" value="DAEDALUS ON 3-RELATED-RELATED"/>
    <property type="match status" value="1"/>
</dbReference>
<evidence type="ECO:0008006" key="4">
    <source>
        <dbReference type="Google" id="ProtNLM"/>
    </source>
</evidence>
<evidence type="ECO:0000313" key="3">
    <source>
        <dbReference type="RefSeq" id="XP_033237398.1"/>
    </source>
</evidence>
<name>A0A6I8W266_DROPS</name>
<dbReference type="RefSeq" id="XP_033237398.1">
    <property type="nucleotide sequence ID" value="XM_033381507.1"/>
</dbReference>
<dbReference type="InterPro" id="IPR010512">
    <property type="entry name" value="DUF1091"/>
</dbReference>
<accession>A0A6I8W266</accession>
<evidence type="ECO:0000256" key="1">
    <source>
        <dbReference type="ARBA" id="ARBA00022729"/>
    </source>
</evidence>
<evidence type="ECO:0000313" key="2">
    <source>
        <dbReference type="Proteomes" id="UP000001819"/>
    </source>
</evidence>
<organism evidence="2 3">
    <name type="scientific">Drosophila pseudoobscura pseudoobscura</name>
    <name type="common">Fruit fly</name>
    <dbReference type="NCBI Taxonomy" id="46245"/>
    <lineage>
        <taxon>Eukaryota</taxon>
        <taxon>Metazoa</taxon>
        <taxon>Ecdysozoa</taxon>
        <taxon>Arthropoda</taxon>
        <taxon>Hexapoda</taxon>
        <taxon>Insecta</taxon>
        <taxon>Pterygota</taxon>
        <taxon>Neoptera</taxon>
        <taxon>Endopterygota</taxon>
        <taxon>Diptera</taxon>
        <taxon>Brachycera</taxon>
        <taxon>Muscomorpha</taxon>
        <taxon>Ephydroidea</taxon>
        <taxon>Drosophilidae</taxon>
        <taxon>Drosophila</taxon>
        <taxon>Sophophora</taxon>
    </lineage>
</organism>
<dbReference type="PANTHER" id="PTHR20898:SF0">
    <property type="entry name" value="DAEDALUS ON 3-RELATED"/>
    <property type="match status" value="1"/>
</dbReference>
<sequence length="202" mass="22765">MAVQLGRKLSSIKSRFPLHCGLKSGAVMSKKALVLAFLLALPMAQPSAVSLSRLHCEQNPKYFRTLNVTIANNTITADIYLAQGLKAGFRGHIDLQLRLTNAKKFQSLVQTDTDYCELLSSLKESLFRRWIHSVAKNSNFMENCPIPAGPYYLKGYQVDMSLVPSYLLNGDYRLRALVYYGKYRSKGRLFLLECTVEASMKN</sequence>
<dbReference type="KEGG" id="dpo:6899909"/>
<dbReference type="SMART" id="SM00697">
    <property type="entry name" value="DM8"/>
    <property type="match status" value="1"/>
</dbReference>
<proteinExistence type="predicted"/>
<dbReference type="Proteomes" id="UP000001819">
    <property type="component" value="Chromosome X"/>
</dbReference>
<reference evidence="3" key="1">
    <citation type="submission" date="2025-08" db="UniProtKB">
        <authorList>
            <consortium name="RefSeq"/>
        </authorList>
    </citation>
    <scope>IDENTIFICATION</scope>
    <source>
        <strain evidence="3">MV-25-SWS-2005</strain>
        <tissue evidence="3">Whole body</tissue>
    </source>
</reference>
<protein>
    <recommendedName>
        <fullName evidence="4">MD-2-related lipid-recognition domain-containing protein</fullName>
    </recommendedName>
</protein>
<dbReference type="Gene3D" id="2.70.220.10">
    <property type="entry name" value="Ganglioside GM2 activator"/>
    <property type="match status" value="1"/>
</dbReference>
<gene>
    <name evidence="3" type="primary">LOC6899909</name>
</gene>
<keyword evidence="2" id="KW-1185">Reference proteome</keyword>
<dbReference type="InterPro" id="IPR036846">
    <property type="entry name" value="GM2-AP_sf"/>
</dbReference>
<dbReference type="Pfam" id="PF06477">
    <property type="entry name" value="DUF1091"/>
    <property type="match status" value="1"/>
</dbReference>